<organism evidence="2 3">
    <name type="scientific">Sorangium cellulosum</name>
    <name type="common">Polyangium cellulosum</name>
    <dbReference type="NCBI Taxonomy" id="56"/>
    <lineage>
        <taxon>Bacteria</taxon>
        <taxon>Pseudomonadati</taxon>
        <taxon>Myxococcota</taxon>
        <taxon>Polyangia</taxon>
        <taxon>Polyangiales</taxon>
        <taxon>Polyangiaceae</taxon>
        <taxon>Sorangium</taxon>
    </lineage>
</organism>
<feature type="coiled-coil region" evidence="1">
    <location>
        <begin position="190"/>
        <end position="217"/>
    </location>
</feature>
<reference evidence="2 3" key="1">
    <citation type="submission" date="2015-09" db="EMBL/GenBank/DDBJ databases">
        <title>Sorangium comparison.</title>
        <authorList>
            <person name="Zaburannyi N."/>
            <person name="Bunk B."/>
            <person name="Overmann J."/>
            <person name="Mueller R."/>
        </authorList>
    </citation>
    <scope>NUCLEOTIDE SEQUENCE [LARGE SCALE GENOMIC DNA]</scope>
    <source>
        <strain evidence="2 3">So ce26</strain>
    </source>
</reference>
<dbReference type="Proteomes" id="UP000238348">
    <property type="component" value="Chromosome"/>
</dbReference>
<dbReference type="AlphaFoldDB" id="A0A2L0FBQ7"/>
<gene>
    <name evidence="2" type="ORF">SOCE26_105080</name>
</gene>
<name>A0A2L0FBQ7_SORCE</name>
<proteinExistence type="predicted"/>
<evidence type="ECO:0000256" key="1">
    <source>
        <dbReference type="SAM" id="Coils"/>
    </source>
</evidence>
<dbReference type="OrthoDB" id="9146593at2"/>
<evidence type="ECO:0000313" key="3">
    <source>
        <dbReference type="Proteomes" id="UP000238348"/>
    </source>
</evidence>
<sequence>MRSHSRRNFIKGVGASLGASLLFSSFYDSVADAAPGRKAKRILVFFTMGTAPEIWKPTSVSGESPTYADGHCMKPLDEVKQHLVILDGLPSGSPANNHGSADGITGMGYFSPGAYGLISVDQFIVKKLEAAGQTSPVPFLLFGANVAASGKTGFYNGTNLAPTASPLSAFREAFSGVVPTTTPTPGGNPNAALEDMLRRRKSILDNLKSELATMKRDLGREQYYKLDLHLESIRLLERELEGSMQPGGGVPTGGACAPVEPAMDRSNHVTGNSLHLDTIVAAFACNRTRVASVQWGTDQEMRVDMPEIGVPDEEHNGLIHGNDPGHARLIKLERWLAEQFVGVIKKLKATPEPDGTGTLFDNTLVAWCRDMGDAPNHNQNEMKFVLASGDGGYLKTAPGGRFITSKERHERVLLSMIDAMGITDFSGFGDPALGSKSPLPGIAAT</sequence>
<keyword evidence="1" id="KW-0175">Coiled coil</keyword>
<protein>
    <submittedName>
        <fullName evidence="2">Uncharacterized protein</fullName>
    </submittedName>
</protein>
<dbReference type="PROSITE" id="PS51318">
    <property type="entry name" value="TAT"/>
    <property type="match status" value="1"/>
</dbReference>
<evidence type="ECO:0000313" key="2">
    <source>
        <dbReference type="EMBL" id="AUX48963.1"/>
    </source>
</evidence>
<dbReference type="Pfam" id="PF07586">
    <property type="entry name" value="HXXSHH"/>
    <property type="match status" value="1"/>
</dbReference>
<dbReference type="InterPro" id="IPR011447">
    <property type="entry name" value="DUF1552"/>
</dbReference>
<accession>A0A2L0FBQ7</accession>
<dbReference type="EMBL" id="CP012673">
    <property type="protein sequence ID" value="AUX48963.1"/>
    <property type="molecule type" value="Genomic_DNA"/>
</dbReference>
<dbReference type="InterPro" id="IPR006311">
    <property type="entry name" value="TAT_signal"/>
</dbReference>
<dbReference type="RefSeq" id="WP_104986743.1">
    <property type="nucleotide sequence ID" value="NZ_CP012673.1"/>
</dbReference>